<reference evidence="2 3" key="1">
    <citation type="submission" date="2019-03" db="EMBL/GenBank/DDBJ databases">
        <title>Diversity and diversification of Nodularia spumigena cyanophages in the Baltic Sea.</title>
        <authorList>
            <person name="Sulcius S."/>
            <person name="Holmfeldt K."/>
            <person name="Simoliunas E."/>
        </authorList>
    </citation>
    <scope>NUCLEOTIDE SEQUENCE [LARGE SCALE GENOMIC DNA]</scope>
</reference>
<keyword evidence="3" id="KW-1185">Reference proteome</keyword>
<organism evidence="2 3">
    <name type="scientific">Nodularia phage vB_NspS-kac65v151</name>
    <dbReference type="NCBI Taxonomy" id="2557579"/>
    <lineage>
        <taxon>Viruses</taxon>
        <taxon>Duplodnaviria</taxon>
        <taxon>Heunggongvirae</taxon>
        <taxon>Uroviricota</taxon>
        <taxon>Caudoviricetes</taxon>
        <taxon>Ravarandavirus</taxon>
        <taxon>Ravarandavirus kac65v151</taxon>
    </lineage>
</organism>
<feature type="region of interest" description="Disordered" evidence="1">
    <location>
        <begin position="1"/>
        <end position="38"/>
    </location>
</feature>
<gene>
    <name evidence="2" type="ORF">kac65v151_gp047</name>
</gene>
<evidence type="ECO:0000313" key="3">
    <source>
        <dbReference type="Proteomes" id="UP000305794"/>
    </source>
</evidence>
<dbReference type="EMBL" id="MK605242">
    <property type="protein sequence ID" value="QBQ73079.1"/>
    <property type="molecule type" value="Genomic_DNA"/>
</dbReference>
<proteinExistence type="predicted"/>
<protein>
    <submittedName>
        <fullName evidence="2">Uncharacterized protein</fullName>
    </submittedName>
</protein>
<sequence>MADQPKPDQGNDFSETIQTDEDLLASTTGDFGGLPSDDLHVTISRVPDSDGNYWTDLVVSRPARRLYLIGLLSEAMTLLGLSPAEYVTPGDCPLDYEEPESDDSNPTPV</sequence>
<accession>A0A482MHE1</accession>
<evidence type="ECO:0000313" key="2">
    <source>
        <dbReference type="EMBL" id="QBQ73079.1"/>
    </source>
</evidence>
<dbReference type="Proteomes" id="UP000305794">
    <property type="component" value="Segment"/>
</dbReference>
<name>A0A482MHE1_9CAUD</name>
<evidence type="ECO:0000256" key="1">
    <source>
        <dbReference type="SAM" id="MobiDB-lite"/>
    </source>
</evidence>
<feature type="compositionally biased region" description="Acidic residues" evidence="1">
    <location>
        <begin position="94"/>
        <end position="103"/>
    </location>
</feature>
<feature type="region of interest" description="Disordered" evidence="1">
    <location>
        <begin position="90"/>
        <end position="109"/>
    </location>
</feature>